<sequence length="39" mass="4446">MSLQAYKPTSLQAYKPTSLQIVYSLNINLANLFWEVAND</sequence>
<evidence type="ECO:0000313" key="4">
    <source>
        <dbReference type="Proteomes" id="UP000294683"/>
    </source>
</evidence>
<reference evidence="1 3" key="1">
    <citation type="submission" date="2018-06" db="EMBL/GenBank/DDBJ databases">
        <authorList>
            <consortium name="Pathogen Informatics"/>
            <person name="Doyle S."/>
        </authorList>
    </citation>
    <scope>NUCLEOTIDE SEQUENCE [LARGE SCALE GENOMIC DNA]</scope>
    <source>
        <strain evidence="1 3">NCTC11188</strain>
    </source>
</reference>
<protein>
    <submittedName>
        <fullName evidence="1">Uncharacterized protein</fullName>
    </submittedName>
</protein>
<dbReference type="Proteomes" id="UP000255113">
    <property type="component" value="Unassembled WGS sequence"/>
</dbReference>
<organism evidence="1 3">
    <name type="scientific">Avibacterium gallinarum</name>
    <name type="common">Pasteurella gallinarum</name>
    <dbReference type="NCBI Taxonomy" id="755"/>
    <lineage>
        <taxon>Bacteria</taxon>
        <taxon>Pseudomonadati</taxon>
        <taxon>Pseudomonadota</taxon>
        <taxon>Gammaproteobacteria</taxon>
        <taxon>Pasteurellales</taxon>
        <taxon>Pasteurellaceae</taxon>
        <taxon>Avibacterium</taxon>
    </lineage>
</organism>
<accession>A0A379AVG8</accession>
<gene>
    <name evidence="2" type="ORF">EV689_104157</name>
    <name evidence="1" type="ORF">NCTC11188_00672</name>
</gene>
<reference evidence="2 4" key="2">
    <citation type="submission" date="2019-03" db="EMBL/GenBank/DDBJ databases">
        <title>Genomic Encyclopedia of Type Strains, Phase IV (KMG-IV): sequencing the most valuable type-strain genomes for metagenomic binning, comparative biology and taxonomic classification.</title>
        <authorList>
            <person name="Goeker M."/>
        </authorList>
    </citation>
    <scope>NUCLEOTIDE SEQUENCE [LARGE SCALE GENOMIC DNA]</scope>
    <source>
        <strain evidence="2 4">DSM 17481</strain>
    </source>
</reference>
<dbReference type="EMBL" id="SNXJ01000004">
    <property type="protein sequence ID" value="TDP28892.1"/>
    <property type="molecule type" value="Genomic_DNA"/>
</dbReference>
<dbReference type="EMBL" id="UGSQ01000003">
    <property type="protein sequence ID" value="SUB26325.1"/>
    <property type="molecule type" value="Genomic_DNA"/>
</dbReference>
<keyword evidence="4" id="KW-1185">Reference proteome</keyword>
<proteinExistence type="predicted"/>
<dbReference type="Proteomes" id="UP000294683">
    <property type="component" value="Unassembled WGS sequence"/>
</dbReference>
<evidence type="ECO:0000313" key="1">
    <source>
        <dbReference type="EMBL" id="SUB26325.1"/>
    </source>
</evidence>
<name>A0A379AVG8_AVIGA</name>
<dbReference type="AlphaFoldDB" id="A0A379AVG8"/>
<evidence type="ECO:0000313" key="2">
    <source>
        <dbReference type="EMBL" id="TDP28892.1"/>
    </source>
</evidence>
<evidence type="ECO:0000313" key="3">
    <source>
        <dbReference type="Proteomes" id="UP000255113"/>
    </source>
</evidence>